<dbReference type="InterPro" id="IPR006427">
    <property type="entry name" value="Portal_HK97"/>
</dbReference>
<name>A0ABS5MJG1_9STAP</name>
<dbReference type="Proteomes" id="UP000681586">
    <property type="component" value="Unassembled WGS sequence"/>
</dbReference>
<gene>
    <name evidence="1" type="ORF">JJQ58_00895</name>
</gene>
<protein>
    <submittedName>
        <fullName evidence="1">Phage portal protein</fullName>
    </submittedName>
</protein>
<organism evidence="1 2">
    <name type="scientific">Mammaliicoccus fleurettii</name>
    <dbReference type="NCBI Taxonomy" id="150056"/>
    <lineage>
        <taxon>Bacteria</taxon>
        <taxon>Bacillati</taxon>
        <taxon>Bacillota</taxon>
        <taxon>Bacilli</taxon>
        <taxon>Bacillales</taxon>
        <taxon>Staphylococcaceae</taxon>
        <taxon>Mammaliicoccus</taxon>
    </lineage>
</organism>
<dbReference type="Pfam" id="PF04860">
    <property type="entry name" value="Phage_portal"/>
    <property type="match status" value="1"/>
</dbReference>
<dbReference type="NCBIfam" id="TIGR01537">
    <property type="entry name" value="portal_HK97"/>
    <property type="match status" value="1"/>
</dbReference>
<reference evidence="1 2" key="1">
    <citation type="submission" date="2021-05" db="EMBL/GenBank/DDBJ databases">
        <title>Staphylococcus fleurettii isolated from lake water in First Nation community in Manitoba, Canada.</title>
        <authorList>
            <person name="Bashar S."/>
            <person name="Murdock A."/>
            <person name="Patidar R."/>
            <person name="Golding G."/>
            <person name="Farenhorst A."/>
            <person name="Kumar A."/>
        </authorList>
    </citation>
    <scope>NUCLEOTIDE SEQUENCE [LARGE SCALE GENOMIC DNA]</scope>
    <source>
        <strain evidence="1 2">SF002</strain>
    </source>
</reference>
<dbReference type="EMBL" id="JAGXBM010000001">
    <property type="protein sequence ID" value="MBS3696035.1"/>
    <property type="molecule type" value="Genomic_DNA"/>
</dbReference>
<accession>A0ABS5MJG1</accession>
<evidence type="ECO:0000313" key="1">
    <source>
        <dbReference type="EMBL" id="MBS3696035.1"/>
    </source>
</evidence>
<proteinExistence type="predicted"/>
<evidence type="ECO:0000313" key="2">
    <source>
        <dbReference type="Proteomes" id="UP000681586"/>
    </source>
</evidence>
<keyword evidence="2" id="KW-1185">Reference proteome</keyword>
<dbReference type="InterPro" id="IPR006944">
    <property type="entry name" value="Phage/GTA_portal"/>
</dbReference>
<dbReference type="RefSeq" id="WP_203153434.1">
    <property type="nucleotide sequence ID" value="NZ_JAEPSA010000003.1"/>
</dbReference>
<comment type="caution">
    <text evidence="1">The sequence shown here is derived from an EMBL/GenBank/DDBJ whole genome shotgun (WGS) entry which is preliminary data.</text>
</comment>
<sequence length="411" mass="46517">MSIVNFKGFKRNGTVPVDKDALRLILDENNGGHVSWSGINALRNSDVFTAIKIISSDIASTNILVKGNDALKEDLDILKLFNKQPNPYMSGFQFKFVISANMLLNGKSFVEIVRDENGVPIELYHLPNGAVNMYQEDEYIYYRYIDPDRGDVKIESDDMLHFRLFTLDGFKGFSPLYSLVNEIGISQGSKSFLDNFFKNGATSTGIFKYNDSAYNDDELKALKDNLEKSQLKNNSGFIMLDDTVTFERLQVPTEVLNFLNSYKFSTQQVAKAFGLPMSKLGIETVNTSLAQSNIEYYQSTLFPYFAMMSGELESKLFNHVPYEISLGYDVDRLIDSDPEIKLERVRVLHNERIITTDEARSEFGYNPIENGSEPLADLNTIFLKDLEKYQGSKVVKEADKALKGGDEYGKQ</sequence>